<keyword evidence="5" id="KW-0479">Metal-binding</keyword>
<sequence>MACFLLCARLLGRYFGIAMKICFVMYPWDQVEPETDSTLRLIHEAASRGHTVAITTPNNLTMRDSMAIAFCHVLKKGDVSNNIPSFYRKAEFNQAQLPLAGFDTIFMRANPPLDTMALNFLDSVRDDTFIMNDIDGLRVANNKLYTASLPDPNNEFIPVTHVSKNRDYLERVLDESPNDRMILKPLNGYGGKGVILVEKSAKSSVKSLLDFYIGDNKNYVILQDYIEGAEQGDVRIMMLNGEPIGAMRRVPAQGDVRSNIHAGGREVKHTLTKQEIRLCKHIGPKLVRDGLYFVGLDVINGKLVEVNVLSPGGITRINRLNRARLQADVLDFVESVVRAKEVSIARKTAFRKVIEDASTF</sequence>
<dbReference type="Gene3D" id="3.40.50.20">
    <property type="match status" value="1"/>
</dbReference>
<evidence type="ECO:0000256" key="3">
    <source>
        <dbReference type="ARBA" id="ARBA00022598"/>
    </source>
</evidence>
<dbReference type="PROSITE" id="PS50975">
    <property type="entry name" value="ATP_GRASP"/>
    <property type="match status" value="1"/>
</dbReference>
<comment type="catalytic activity">
    <reaction evidence="10">
        <text>gamma-L-glutamyl-L-cysteine + glycine + ATP = glutathione + ADP + phosphate + H(+)</text>
        <dbReference type="Rhea" id="RHEA:13557"/>
        <dbReference type="ChEBI" id="CHEBI:15378"/>
        <dbReference type="ChEBI" id="CHEBI:30616"/>
        <dbReference type="ChEBI" id="CHEBI:43474"/>
        <dbReference type="ChEBI" id="CHEBI:57305"/>
        <dbReference type="ChEBI" id="CHEBI:57925"/>
        <dbReference type="ChEBI" id="CHEBI:58173"/>
        <dbReference type="ChEBI" id="CHEBI:456216"/>
        <dbReference type="EC" id="6.3.2.3"/>
    </reaction>
</comment>
<dbReference type="GO" id="GO:0046872">
    <property type="term" value="F:metal ion binding"/>
    <property type="evidence" value="ECO:0007669"/>
    <property type="project" value="UniProtKB-KW"/>
</dbReference>
<evidence type="ECO:0000313" key="13">
    <source>
        <dbReference type="Proteomes" id="UP000251647"/>
    </source>
</evidence>
<dbReference type="Proteomes" id="UP000251647">
    <property type="component" value="Unassembled WGS sequence"/>
</dbReference>
<dbReference type="GO" id="GO:0004363">
    <property type="term" value="F:glutathione synthase activity"/>
    <property type="evidence" value="ECO:0007669"/>
    <property type="project" value="UniProtKB-UniRule"/>
</dbReference>
<dbReference type="Gene3D" id="3.30.1490.20">
    <property type="entry name" value="ATP-grasp fold, A domain"/>
    <property type="match status" value="1"/>
</dbReference>
<dbReference type="InterPro" id="IPR004215">
    <property type="entry name" value="GSHS_N"/>
</dbReference>
<comment type="cofactor">
    <cofactor evidence="1">
        <name>Mn(2+)</name>
        <dbReference type="ChEBI" id="CHEBI:29035"/>
    </cofactor>
</comment>
<evidence type="ECO:0000256" key="1">
    <source>
        <dbReference type="ARBA" id="ARBA00001936"/>
    </source>
</evidence>
<gene>
    <name evidence="12" type="primary">gshB_2</name>
    <name evidence="10" type="synonym">gshB</name>
    <name evidence="12" type="ORF">NCTC11647_03495</name>
</gene>
<keyword evidence="4 10" id="KW-0317">Glutathione biosynthesis</keyword>
<keyword evidence="3 10" id="KW-0436">Ligase</keyword>
<evidence type="ECO:0000256" key="4">
    <source>
        <dbReference type="ARBA" id="ARBA00022684"/>
    </source>
</evidence>
<protein>
    <recommendedName>
        <fullName evidence="10">Glutathione synthetase</fullName>
        <ecNumber evidence="10">6.3.2.3</ecNumber>
    </recommendedName>
    <alternativeName>
        <fullName evidence="10">GSH synthetase</fullName>
        <shortName evidence="10">GSH-S</shortName>
        <shortName evidence="10">GSHase</shortName>
    </alternativeName>
    <alternativeName>
        <fullName evidence="10">Glutathione synthase</fullName>
    </alternativeName>
</protein>
<dbReference type="UniPathway" id="UPA00142">
    <property type="reaction ID" value="UER00210"/>
</dbReference>
<organism evidence="12 13">
    <name type="scientific">Photobacterium damselae</name>
    <dbReference type="NCBI Taxonomy" id="38293"/>
    <lineage>
        <taxon>Bacteria</taxon>
        <taxon>Pseudomonadati</taxon>
        <taxon>Pseudomonadota</taxon>
        <taxon>Gammaproteobacteria</taxon>
        <taxon>Vibrionales</taxon>
        <taxon>Vibrionaceae</taxon>
        <taxon>Photobacterium</taxon>
    </lineage>
</organism>
<dbReference type="InterPro" id="IPR011761">
    <property type="entry name" value="ATP-grasp"/>
</dbReference>
<evidence type="ECO:0000256" key="8">
    <source>
        <dbReference type="ARBA" id="ARBA00022842"/>
    </source>
</evidence>
<accession>A0A2X1XP79</accession>
<dbReference type="GO" id="GO:0005524">
    <property type="term" value="F:ATP binding"/>
    <property type="evidence" value="ECO:0007669"/>
    <property type="project" value="UniProtKB-UniRule"/>
</dbReference>
<evidence type="ECO:0000256" key="7">
    <source>
        <dbReference type="ARBA" id="ARBA00022840"/>
    </source>
</evidence>
<name>A0A2X1XP79_PHODM</name>
<comment type="similarity">
    <text evidence="10">Belongs to the prokaryotic GSH synthase family.</text>
</comment>
<evidence type="ECO:0000256" key="6">
    <source>
        <dbReference type="ARBA" id="ARBA00022741"/>
    </source>
</evidence>
<dbReference type="PANTHER" id="PTHR21621:SF4">
    <property type="entry name" value="GLUTATHIONE SYNTHETASE"/>
    <property type="match status" value="1"/>
</dbReference>
<comment type="pathway">
    <text evidence="10">Sulfur metabolism; glutathione biosynthesis; glutathione from L-cysteine and L-glutamate: step 2/2.</text>
</comment>
<dbReference type="EMBL" id="UATL01000005">
    <property type="protein sequence ID" value="SPY44547.1"/>
    <property type="molecule type" value="Genomic_DNA"/>
</dbReference>
<dbReference type="AlphaFoldDB" id="A0A2X1XP79"/>
<dbReference type="InterPro" id="IPR016185">
    <property type="entry name" value="PreATP-grasp_dom_sf"/>
</dbReference>
<dbReference type="InterPro" id="IPR004218">
    <property type="entry name" value="GSHS_ATP-bd"/>
</dbReference>
<dbReference type="PANTHER" id="PTHR21621">
    <property type="entry name" value="RIBOSOMAL PROTEIN S6 MODIFICATION PROTEIN"/>
    <property type="match status" value="1"/>
</dbReference>
<keyword evidence="6 10" id="KW-0547">Nucleotide-binding</keyword>
<dbReference type="EC" id="6.3.2.3" evidence="10"/>
<evidence type="ECO:0000313" key="12">
    <source>
        <dbReference type="EMBL" id="SPY44547.1"/>
    </source>
</evidence>
<dbReference type="NCBIfam" id="NF009110">
    <property type="entry name" value="PRK12458.1"/>
    <property type="match status" value="1"/>
</dbReference>
<dbReference type="InterPro" id="IPR013815">
    <property type="entry name" value="ATP_grasp_subdomain_1"/>
</dbReference>
<dbReference type="InterPro" id="IPR006284">
    <property type="entry name" value="Glut_synth_pro"/>
</dbReference>
<dbReference type="Pfam" id="PF02955">
    <property type="entry name" value="GSH-S_ATP"/>
    <property type="match status" value="1"/>
</dbReference>
<evidence type="ECO:0000259" key="11">
    <source>
        <dbReference type="PROSITE" id="PS50975"/>
    </source>
</evidence>
<feature type="domain" description="ATP-grasp" evidence="11">
    <location>
        <begin position="143"/>
        <end position="341"/>
    </location>
</feature>
<evidence type="ECO:0000256" key="9">
    <source>
        <dbReference type="ARBA" id="ARBA00023211"/>
    </source>
</evidence>
<keyword evidence="7 10" id="KW-0067">ATP-binding</keyword>
<dbReference type="SUPFAM" id="SSF52440">
    <property type="entry name" value="PreATP-grasp domain"/>
    <property type="match status" value="1"/>
</dbReference>
<evidence type="ECO:0000256" key="5">
    <source>
        <dbReference type="ARBA" id="ARBA00022723"/>
    </source>
</evidence>
<keyword evidence="8" id="KW-0460">Magnesium</keyword>
<dbReference type="SUPFAM" id="SSF56059">
    <property type="entry name" value="Glutathione synthetase ATP-binding domain-like"/>
    <property type="match status" value="1"/>
</dbReference>
<dbReference type="HAMAP" id="MF_00162">
    <property type="entry name" value="GSH_S"/>
    <property type="match status" value="1"/>
</dbReference>
<dbReference type="Pfam" id="PF02951">
    <property type="entry name" value="GSH-S_N"/>
    <property type="match status" value="1"/>
</dbReference>
<keyword evidence="9" id="KW-0464">Manganese</keyword>
<dbReference type="Gene3D" id="3.30.470.20">
    <property type="entry name" value="ATP-grasp fold, B domain"/>
    <property type="match status" value="1"/>
</dbReference>
<proteinExistence type="inferred from homology"/>
<evidence type="ECO:0000256" key="2">
    <source>
        <dbReference type="ARBA" id="ARBA00001946"/>
    </source>
</evidence>
<dbReference type="GO" id="GO:0005737">
    <property type="term" value="C:cytoplasm"/>
    <property type="evidence" value="ECO:0007669"/>
    <property type="project" value="TreeGrafter"/>
</dbReference>
<dbReference type="NCBIfam" id="NF003573">
    <property type="entry name" value="PRK05246.1"/>
    <property type="match status" value="1"/>
</dbReference>
<comment type="cofactor">
    <cofactor evidence="2">
        <name>Mg(2+)</name>
        <dbReference type="ChEBI" id="CHEBI:18420"/>
    </cofactor>
</comment>
<evidence type="ECO:0000256" key="10">
    <source>
        <dbReference type="HAMAP-Rule" id="MF_00162"/>
    </source>
</evidence>
<reference evidence="12 13" key="1">
    <citation type="submission" date="2018-06" db="EMBL/GenBank/DDBJ databases">
        <authorList>
            <consortium name="Pathogen Informatics"/>
            <person name="Doyle S."/>
        </authorList>
    </citation>
    <scope>NUCLEOTIDE SEQUENCE [LARGE SCALE GENOMIC DNA]</scope>
    <source>
        <strain evidence="12 13">NCTC11647</strain>
    </source>
</reference>